<dbReference type="Proteomes" id="UP000681720">
    <property type="component" value="Unassembled WGS sequence"/>
</dbReference>
<dbReference type="AlphaFoldDB" id="A0A8S3IY76"/>
<feature type="domain" description="PDZ" evidence="4">
    <location>
        <begin position="77"/>
        <end position="165"/>
    </location>
</feature>
<comment type="subcellular location">
    <subcellularLocation>
        <location evidence="1">Membrane</location>
    </subcellularLocation>
</comment>
<dbReference type="SMART" id="SM00228">
    <property type="entry name" value="PDZ"/>
    <property type="match status" value="1"/>
</dbReference>
<dbReference type="InterPro" id="IPR001478">
    <property type="entry name" value="PDZ"/>
</dbReference>
<dbReference type="SUPFAM" id="SSF50156">
    <property type="entry name" value="PDZ domain-like"/>
    <property type="match status" value="1"/>
</dbReference>
<dbReference type="EMBL" id="CAJOBJ010349276">
    <property type="protein sequence ID" value="CAF5206007.1"/>
    <property type="molecule type" value="Genomic_DNA"/>
</dbReference>
<dbReference type="GO" id="GO:0099072">
    <property type="term" value="P:regulation of postsynaptic membrane neurotransmitter receptor levels"/>
    <property type="evidence" value="ECO:0007669"/>
    <property type="project" value="TreeGrafter"/>
</dbReference>
<dbReference type="GO" id="GO:0043113">
    <property type="term" value="P:receptor clustering"/>
    <property type="evidence" value="ECO:0007669"/>
    <property type="project" value="TreeGrafter"/>
</dbReference>
<evidence type="ECO:0000313" key="6">
    <source>
        <dbReference type="Proteomes" id="UP000681720"/>
    </source>
</evidence>
<feature type="compositionally biased region" description="Basic and acidic residues" evidence="3">
    <location>
        <begin position="48"/>
        <end position="60"/>
    </location>
</feature>
<protein>
    <recommendedName>
        <fullName evidence="4">PDZ domain-containing protein</fullName>
    </recommendedName>
</protein>
<gene>
    <name evidence="5" type="ORF">GIL414_LOCUS78162</name>
</gene>
<dbReference type="GO" id="GO:0098609">
    <property type="term" value="P:cell-cell adhesion"/>
    <property type="evidence" value="ECO:0007669"/>
    <property type="project" value="TreeGrafter"/>
</dbReference>
<dbReference type="GO" id="GO:0043005">
    <property type="term" value="C:neuron projection"/>
    <property type="evidence" value="ECO:0007669"/>
    <property type="project" value="TreeGrafter"/>
</dbReference>
<evidence type="ECO:0000256" key="1">
    <source>
        <dbReference type="ARBA" id="ARBA00004370"/>
    </source>
</evidence>
<dbReference type="GO" id="GO:0098839">
    <property type="term" value="C:postsynaptic density membrane"/>
    <property type="evidence" value="ECO:0007669"/>
    <property type="project" value="TreeGrafter"/>
</dbReference>
<evidence type="ECO:0000256" key="2">
    <source>
        <dbReference type="ARBA" id="ARBA00023136"/>
    </source>
</evidence>
<proteinExistence type="predicted"/>
<comment type="caution">
    <text evidence="5">The sequence shown here is derived from an EMBL/GenBank/DDBJ whole genome shotgun (WGS) entry which is preliminary data.</text>
</comment>
<evidence type="ECO:0000256" key="3">
    <source>
        <dbReference type="SAM" id="MobiDB-lite"/>
    </source>
</evidence>
<feature type="non-terminal residue" evidence="5">
    <location>
        <position position="1"/>
    </location>
</feature>
<dbReference type="GO" id="GO:0045197">
    <property type="term" value="P:establishment or maintenance of epithelial cell apical/basal polarity"/>
    <property type="evidence" value="ECO:0007669"/>
    <property type="project" value="TreeGrafter"/>
</dbReference>
<dbReference type="GO" id="GO:0007268">
    <property type="term" value="P:chemical synaptic transmission"/>
    <property type="evidence" value="ECO:0007669"/>
    <property type="project" value="TreeGrafter"/>
</dbReference>
<dbReference type="InterPro" id="IPR036034">
    <property type="entry name" value="PDZ_sf"/>
</dbReference>
<accession>A0A8S3IY76</accession>
<dbReference type="Pfam" id="PF00595">
    <property type="entry name" value="PDZ"/>
    <property type="match status" value="1"/>
</dbReference>
<evidence type="ECO:0000259" key="4">
    <source>
        <dbReference type="PROSITE" id="PS50106"/>
    </source>
</evidence>
<keyword evidence="2" id="KW-0472">Membrane</keyword>
<name>A0A8S3IY76_9BILA</name>
<dbReference type="PROSITE" id="PS50106">
    <property type="entry name" value="PDZ"/>
    <property type="match status" value="1"/>
</dbReference>
<evidence type="ECO:0000313" key="5">
    <source>
        <dbReference type="EMBL" id="CAF5206007.1"/>
    </source>
</evidence>
<organism evidence="5 6">
    <name type="scientific">Rotaria magnacalcarata</name>
    <dbReference type="NCBI Taxonomy" id="392030"/>
    <lineage>
        <taxon>Eukaryota</taxon>
        <taxon>Metazoa</taxon>
        <taxon>Spiralia</taxon>
        <taxon>Gnathifera</taxon>
        <taxon>Rotifera</taxon>
        <taxon>Eurotatoria</taxon>
        <taxon>Bdelloidea</taxon>
        <taxon>Philodinida</taxon>
        <taxon>Philodinidae</taxon>
        <taxon>Rotaria</taxon>
    </lineage>
</organism>
<reference evidence="5" key="1">
    <citation type="submission" date="2021-02" db="EMBL/GenBank/DDBJ databases">
        <authorList>
            <person name="Nowell W R."/>
        </authorList>
    </citation>
    <scope>NUCLEOTIDE SEQUENCE</scope>
</reference>
<dbReference type="Gene3D" id="2.30.42.10">
    <property type="match status" value="1"/>
</dbReference>
<sequence length="205" mass="22646">NDPTTNNELAVLAPIVTDNPIIRPSNIKDDNRRQPTPTPFSQITDVPDLTKRQNKNDLNRSNDSTQFNYNDHWEEIQVELQRLPGKGLGFSIAGGTDTPCINESPAVVITRITEGGIADIDHRLKQHDIILRVNDISFTHIQHQVGVDTLKAAETPVSIVVRRLAPPVIEEIVLEKPPNAHLGFSIAGGISHEHVKGSVLIYIVK</sequence>
<dbReference type="PANTHER" id="PTHR23119">
    <property type="entry name" value="DISCS LARGE"/>
    <property type="match status" value="1"/>
</dbReference>
<dbReference type="PANTHER" id="PTHR23119:SF51">
    <property type="entry name" value="DISKS LARGE 1 TUMOR SUPPRESSOR PROTEIN"/>
    <property type="match status" value="1"/>
</dbReference>
<dbReference type="InterPro" id="IPR050614">
    <property type="entry name" value="Synaptic_Scaffolding_LAP-MAGUK"/>
</dbReference>
<dbReference type="GO" id="GO:0097120">
    <property type="term" value="P:receptor localization to synapse"/>
    <property type="evidence" value="ECO:0007669"/>
    <property type="project" value="TreeGrafter"/>
</dbReference>
<dbReference type="GO" id="GO:0016323">
    <property type="term" value="C:basolateral plasma membrane"/>
    <property type="evidence" value="ECO:0007669"/>
    <property type="project" value="TreeGrafter"/>
</dbReference>
<dbReference type="GO" id="GO:0031594">
    <property type="term" value="C:neuromuscular junction"/>
    <property type="evidence" value="ECO:0007669"/>
    <property type="project" value="TreeGrafter"/>
</dbReference>
<dbReference type="GO" id="GO:0019901">
    <property type="term" value="F:protein kinase binding"/>
    <property type="evidence" value="ECO:0007669"/>
    <property type="project" value="TreeGrafter"/>
</dbReference>
<feature type="region of interest" description="Disordered" evidence="3">
    <location>
        <begin position="21"/>
        <end position="66"/>
    </location>
</feature>